<protein>
    <submittedName>
        <fullName evidence="1">Uncharacterized protein</fullName>
    </submittedName>
</protein>
<keyword evidence="2" id="KW-1185">Reference proteome</keyword>
<evidence type="ECO:0000313" key="2">
    <source>
        <dbReference type="Proteomes" id="UP000051166"/>
    </source>
</evidence>
<organism evidence="1 2">
    <name type="scientific">Liquorilactobacillus satsumensis DSM 16230 = JCM 12392</name>
    <dbReference type="NCBI Taxonomy" id="1423801"/>
    <lineage>
        <taxon>Bacteria</taxon>
        <taxon>Bacillati</taxon>
        <taxon>Bacillota</taxon>
        <taxon>Bacilli</taxon>
        <taxon>Lactobacillales</taxon>
        <taxon>Lactobacillaceae</taxon>
        <taxon>Liquorilactobacillus</taxon>
    </lineage>
</organism>
<evidence type="ECO:0000313" key="1">
    <source>
        <dbReference type="EMBL" id="KRM00621.1"/>
    </source>
</evidence>
<gene>
    <name evidence="1" type="ORF">FD50_GL002346</name>
</gene>
<dbReference type="AlphaFoldDB" id="A0A0R1V4Z0"/>
<comment type="caution">
    <text evidence="1">The sequence shown here is derived from an EMBL/GenBank/DDBJ whole genome shotgun (WGS) entry which is preliminary data.</text>
</comment>
<name>A0A0R1V4Z0_9LACO</name>
<reference evidence="1 2" key="1">
    <citation type="journal article" date="2015" name="Genome Announc.">
        <title>Expanding the biotechnology potential of lactobacilli through comparative genomics of 213 strains and associated genera.</title>
        <authorList>
            <person name="Sun Z."/>
            <person name="Harris H.M."/>
            <person name="McCann A."/>
            <person name="Guo C."/>
            <person name="Argimon S."/>
            <person name="Zhang W."/>
            <person name="Yang X."/>
            <person name="Jeffery I.B."/>
            <person name="Cooney J.C."/>
            <person name="Kagawa T.F."/>
            <person name="Liu W."/>
            <person name="Song Y."/>
            <person name="Salvetti E."/>
            <person name="Wrobel A."/>
            <person name="Rasinkangas P."/>
            <person name="Parkhill J."/>
            <person name="Rea M.C."/>
            <person name="O'Sullivan O."/>
            <person name="Ritari J."/>
            <person name="Douillard F.P."/>
            <person name="Paul Ross R."/>
            <person name="Yang R."/>
            <person name="Briner A.E."/>
            <person name="Felis G.E."/>
            <person name="de Vos W.M."/>
            <person name="Barrangou R."/>
            <person name="Klaenhammer T.R."/>
            <person name="Caufield P.W."/>
            <person name="Cui Y."/>
            <person name="Zhang H."/>
            <person name="O'Toole P.W."/>
        </authorList>
    </citation>
    <scope>NUCLEOTIDE SEQUENCE [LARGE SCALE GENOMIC DNA]</scope>
    <source>
        <strain evidence="1 2">DSM 16230</strain>
    </source>
</reference>
<proteinExistence type="predicted"/>
<dbReference type="PATRIC" id="fig|1423801.4.peg.2401"/>
<dbReference type="Proteomes" id="UP000051166">
    <property type="component" value="Unassembled WGS sequence"/>
</dbReference>
<accession>A0A0R1V4Z0</accession>
<sequence>MTKALQIKLSNEKPVIVYNRVNSYILDALLKAVFLMLLDLKRIAQVYLVAGE</sequence>
<dbReference type="EMBL" id="AZFQ01000004">
    <property type="protein sequence ID" value="KRM00621.1"/>
    <property type="molecule type" value="Genomic_DNA"/>
</dbReference>